<name>A0A1V0TKN7_9ACTN</name>
<protein>
    <submittedName>
        <fullName evidence="2">Uncharacterized protein</fullName>
    </submittedName>
</protein>
<keyword evidence="3" id="KW-1185">Reference proteome</keyword>
<proteinExistence type="predicted"/>
<evidence type="ECO:0000313" key="3">
    <source>
        <dbReference type="Proteomes" id="UP000192726"/>
    </source>
</evidence>
<reference evidence="2 3" key="1">
    <citation type="submission" date="2017-04" db="EMBL/GenBank/DDBJ databases">
        <title>Complete Genome Sequence of Streptomyces gilvosporeus F607, a Capable Producer of Natamycin.</title>
        <authorList>
            <person name="Zong G."/>
            <person name="Zhong C."/>
            <person name="Fu J."/>
            <person name="Qin R."/>
            <person name="Cao G."/>
        </authorList>
    </citation>
    <scope>NUCLEOTIDE SEQUENCE [LARGE SCALE GENOMIC DNA]</scope>
    <source>
        <strain evidence="2 3">F607</strain>
    </source>
</reference>
<sequence length="87" mass="10059">MRPCRRAARTGLRLPERKNQKVNRQRRGSQGGPPTGFVQARYVRSNEVERCINALKGFRAVATRYDKRAYVFHGTVTLAAIRLWLRC</sequence>
<dbReference type="STRING" id="553510.B1H19_04310"/>
<evidence type="ECO:0000313" key="2">
    <source>
        <dbReference type="EMBL" id="ARF53494.1"/>
    </source>
</evidence>
<gene>
    <name evidence="2" type="ORF">B1H19_04310</name>
</gene>
<accession>A0A1V0TKN7</accession>
<dbReference type="KEGG" id="sgv:B1H19_04310"/>
<evidence type="ECO:0000256" key="1">
    <source>
        <dbReference type="SAM" id="MobiDB-lite"/>
    </source>
</evidence>
<feature type="region of interest" description="Disordered" evidence="1">
    <location>
        <begin position="1"/>
        <end position="37"/>
    </location>
</feature>
<dbReference type="Proteomes" id="UP000192726">
    <property type="component" value="Chromosome"/>
</dbReference>
<dbReference type="EMBL" id="CP020569">
    <property type="protein sequence ID" value="ARF53494.1"/>
    <property type="molecule type" value="Genomic_DNA"/>
</dbReference>
<organism evidence="2 3">
    <name type="scientific">Streptomyces gilvosporeus</name>
    <dbReference type="NCBI Taxonomy" id="553510"/>
    <lineage>
        <taxon>Bacteria</taxon>
        <taxon>Bacillati</taxon>
        <taxon>Actinomycetota</taxon>
        <taxon>Actinomycetes</taxon>
        <taxon>Kitasatosporales</taxon>
        <taxon>Streptomycetaceae</taxon>
        <taxon>Streptomyces</taxon>
    </lineage>
</organism>
<dbReference type="AlphaFoldDB" id="A0A1V0TKN7"/>